<proteinExistence type="predicted"/>
<organism evidence="1 2">
    <name type="scientific">Bifidobacterium aerophilum</name>
    <dbReference type="NCBI Taxonomy" id="1798155"/>
    <lineage>
        <taxon>Bacteria</taxon>
        <taxon>Bacillati</taxon>
        <taxon>Actinomycetota</taxon>
        <taxon>Actinomycetes</taxon>
        <taxon>Bifidobacteriales</taxon>
        <taxon>Bifidobacteriaceae</taxon>
        <taxon>Bifidobacterium</taxon>
    </lineage>
</organism>
<accession>A0A6N9Z818</accession>
<comment type="caution">
    <text evidence="1">The sequence shown here is derived from an EMBL/GenBank/DDBJ whole genome shotgun (WGS) entry which is preliminary data.</text>
</comment>
<keyword evidence="2" id="KW-1185">Reference proteome</keyword>
<evidence type="ECO:0000313" key="2">
    <source>
        <dbReference type="Proteomes" id="UP000469194"/>
    </source>
</evidence>
<reference evidence="1 2" key="1">
    <citation type="submission" date="2019-10" db="EMBL/GenBank/DDBJ databases">
        <title>Bifidobacterium from non-human primates.</title>
        <authorList>
            <person name="Modesto M."/>
        </authorList>
    </citation>
    <scope>NUCLEOTIDE SEQUENCE [LARGE SCALE GENOMIC DNA]</scope>
    <source>
        <strain evidence="1 2">TRE17</strain>
    </source>
</reference>
<dbReference type="EMBL" id="WHZW01000046">
    <property type="protein sequence ID" value="NEG90651.1"/>
    <property type="molecule type" value="Genomic_DNA"/>
</dbReference>
<evidence type="ECO:0000313" key="1">
    <source>
        <dbReference type="EMBL" id="NEG90651.1"/>
    </source>
</evidence>
<protein>
    <recommendedName>
        <fullName evidence="3">Head fiber protein</fullName>
    </recommendedName>
</protein>
<sequence length="66" mass="6418">MPAATTTALGGVKKGGAVGTVTTADPAAAAAAPTKAEYDALLNYAKSLKTTLNQLISVLKTAGTIG</sequence>
<dbReference type="AlphaFoldDB" id="A0A6N9Z818"/>
<name>A0A6N9Z818_9BIFI</name>
<evidence type="ECO:0008006" key="3">
    <source>
        <dbReference type="Google" id="ProtNLM"/>
    </source>
</evidence>
<dbReference type="Proteomes" id="UP000469194">
    <property type="component" value="Unassembled WGS sequence"/>
</dbReference>
<dbReference type="Gene3D" id="6.10.140.1630">
    <property type="match status" value="1"/>
</dbReference>
<gene>
    <name evidence="1" type="ORF">GFD25_11835</name>
</gene>